<dbReference type="PANTHER" id="PTHR12625:SF0">
    <property type="entry name" value="PROTEIN LILIPOD"/>
    <property type="match status" value="1"/>
</dbReference>
<feature type="transmembrane region" description="Helical" evidence="3">
    <location>
        <begin position="158"/>
        <end position="179"/>
    </location>
</feature>
<feature type="transmembrane region" description="Helical" evidence="3">
    <location>
        <begin position="25"/>
        <end position="45"/>
    </location>
</feature>
<feature type="compositionally biased region" description="Basic and acidic residues" evidence="2">
    <location>
        <begin position="590"/>
        <end position="599"/>
    </location>
</feature>
<keyword evidence="3" id="KW-0472">Membrane</keyword>
<keyword evidence="5" id="KW-1185">Reference proteome</keyword>
<feature type="transmembrane region" description="Helical" evidence="3">
    <location>
        <begin position="385"/>
        <end position="406"/>
    </location>
</feature>
<dbReference type="Proteomes" id="UP000075886">
    <property type="component" value="Unassembled WGS sequence"/>
</dbReference>
<evidence type="ECO:0000256" key="2">
    <source>
        <dbReference type="SAM" id="MobiDB-lite"/>
    </source>
</evidence>
<feature type="transmembrane region" description="Helical" evidence="3">
    <location>
        <begin position="426"/>
        <end position="447"/>
    </location>
</feature>
<feature type="transmembrane region" description="Helical" evidence="3">
    <location>
        <begin position="66"/>
        <end position="89"/>
    </location>
</feature>
<dbReference type="GO" id="GO:0007165">
    <property type="term" value="P:signal transduction"/>
    <property type="evidence" value="ECO:0007669"/>
    <property type="project" value="TreeGrafter"/>
</dbReference>
<dbReference type="GO" id="GO:0004888">
    <property type="term" value="F:transmembrane signaling receptor activity"/>
    <property type="evidence" value="ECO:0007669"/>
    <property type="project" value="TreeGrafter"/>
</dbReference>
<feature type="transmembrane region" description="Helical" evidence="3">
    <location>
        <begin position="115"/>
        <end position="137"/>
    </location>
</feature>
<accession>A0A182QZ66</accession>
<sequence length="617" mass="68992">MEQDEDEQVPDIREQMFHNTVREHIIFMLLFLLLYIGSYALIIRFRRRDRDDLFAPDEDEITVYRISLWLCTFSLAVAVGAALLLPISIASNEVLILYPNSYYVKWLNSSLIQGLWNYVFLFSNLALFVLLPFSYLFTESSGFSGHKKGIMARVYETFTVFSLLACIVFATTYVISALRDPDRNTFQALFNLAKYHLPFLYSCVSFLGVLLLLVCTPMGFVRLFGVVGQVLVKPNLLRDVNEEFHAFNIEEATVKRKLANANLNIELRSVTTIDLTPAKLCSGLDDLYQIKPAANGSSHESTKLFERLRELESERKVLDKQRSSSALQRNLVYPIAMLLLLILTGITVLLVVQNTLELLIGIKAVPLSTRQFTLGITSLSKLGPLGATLEVCIITYLGVTSTVGLYTMPFMRNVRPQRRNTSLAQLIANCGLVLILSSALPLLARILGITNFDLLGDFGQIEWLGNFLIVLLYNVIFGTAATLCLFNKFTATVRRELCARLKALFDYSSHIELSISQNASQLNHLHPAAACSLPQQNTTVHITPPVVNGAGGEIDGGGHVEQQQHQQHFGATENGGSSTVHRHRHHHPPHHEQITKDEPPVSLAGNGKDNLDHKKTR</sequence>
<dbReference type="PRINTS" id="PR01692">
    <property type="entry name" value="LIPOCALINIMR"/>
</dbReference>
<reference evidence="4" key="2">
    <citation type="submission" date="2020-05" db="UniProtKB">
        <authorList>
            <consortium name="EnsemblMetazoa"/>
        </authorList>
    </citation>
    <scope>IDENTIFICATION</scope>
    <source>
        <strain evidence="4">FAR1</strain>
    </source>
</reference>
<evidence type="ECO:0000313" key="5">
    <source>
        <dbReference type="Proteomes" id="UP000075886"/>
    </source>
</evidence>
<dbReference type="GO" id="GO:0005886">
    <property type="term" value="C:plasma membrane"/>
    <property type="evidence" value="ECO:0007669"/>
    <property type="project" value="TreeGrafter"/>
</dbReference>
<dbReference type="EnsemblMetazoa" id="AFAF019808-RA">
    <property type="protein sequence ID" value="AFAF019808-PA"/>
    <property type="gene ID" value="AFAF019808"/>
</dbReference>
<keyword evidence="3" id="KW-1133">Transmembrane helix</keyword>
<dbReference type="AlphaFoldDB" id="A0A182QZ66"/>
<feature type="transmembrane region" description="Helical" evidence="3">
    <location>
        <begin position="199"/>
        <end position="224"/>
    </location>
</feature>
<reference evidence="5" key="1">
    <citation type="submission" date="2014-01" db="EMBL/GenBank/DDBJ databases">
        <title>The Genome Sequence of Anopheles farauti FAR1 (V2).</title>
        <authorList>
            <consortium name="The Broad Institute Genomics Platform"/>
            <person name="Neafsey D.E."/>
            <person name="Besansky N."/>
            <person name="Howell P."/>
            <person name="Walton C."/>
            <person name="Young S.K."/>
            <person name="Zeng Q."/>
            <person name="Gargeya S."/>
            <person name="Fitzgerald M."/>
            <person name="Haas B."/>
            <person name="Abouelleil A."/>
            <person name="Allen A.W."/>
            <person name="Alvarado L."/>
            <person name="Arachchi H.M."/>
            <person name="Berlin A.M."/>
            <person name="Chapman S.B."/>
            <person name="Gainer-Dewar J."/>
            <person name="Goldberg J."/>
            <person name="Griggs A."/>
            <person name="Gujja S."/>
            <person name="Hansen M."/>
            <person name="Howarth C."/>
            <person name="Imamovic A."/>
            <person name="Ireland A."/>
            <person name="Larimer J."/>
            <person name="McCowan C."/>
            <person name="Murphy C."/>
            <person name="Pearson M."/>
            <person name="Poon T.W."/>
            <person name="Priest M."/>
            <person name="Roberts A."/>
            <person name="Saif S."/>
            <person name="Shea T."/>
            <person name="Sisk P."/>
            <person name="Sykes S."/>
            <person name="Wortman J."/>
            <person name="Nusbaum C."/>
            <person name="Birren B."/>
        </authorList>
    </citation>
    <scope>NUCLEOTIDE SEQUENCE [LARGE SCALE GENOMIC DNA]</scope>
    <source>
        <strain evidence="5">FAR1</strain>
    </source>
</reference>
<dbReference type="Pfam" id="PF04791">
    <property type="entry name" value="LMBR1"/>
    <property type="match status" value="1"/>
</dbReference>
<name>A0A182QZ66_9DIPT</name>
<keyword evidence="3" id="KW-0812">Transmembrane</keyword>
<dbReference type="InterPro" id="IPR006876">
    <property type="entry name" value="LMBR1-like_membr_prot"/>
</dbReference>
<organism evidence="4 5">
    <name type="scientific">Anopheles farauti</name>
    <dbReference type="NCBI Taxonomy" id="69004"/>
    <lineage>
        <taxon>Eukaryota</taxon>
        <taxon>Metazoa</taxon>
        <taxon>Ecdysozoa</taxon>
        <taxon>Arthropoda</taxon>
        <taxon>Hexapoda</taxon>
        <taxon>Insecta</taxon>
        <taxon>Pterygota</taxon>
        <taxon>Neoptera</taxon>
        <taxon>Endopterygota</taxon>
        <taxon>Diptera</taxon>
        <taxon>Nematocera</taxon>
        <taxon>Culicoidea</taxon>
        <taxon>Culicidae</taxon>
        <taxon>Anophelinae</taxon>
        <taxon>Anopheles</taxon>
    </lineage>
</organism>
<dbReference type="EMBL" id="AXCN02000560">
    <property type="status" value="NOT_ANNOTATED_CDS"/>
    <property type="molecule type" value="Genomic_DNA"/>
</dbReference>
<dbReference type="InterPro" id="IPR008075">
    <property type="entry name" value="LIMR"/>
</dbReference>
<dbReference type="STRING" id="69004.A0A182QZ66"/>
<evidence type="ECO:0000256" key="1">
    <source>
        <dbReference type="ARBA" id="ARBA00010487"/>
    </source>
</evidence>
<proteinExistence type="inferred from homology"/>
<feature type="compositionally biased region" description="Basic residues" evidence="2">
    <location>
        <begin position="580"/>
        <end position="589"/>
    </location>
</feature>
<evidence type="ECO:0000313" key="4">
    <source>
        <dbReference type="EnsemblMetazoa" id="AFAF019808-PA"/>
    </source>
</evidence>
<protein>
    <submittedName>
        <fullName evidence="4">Uncharacterized protein</fullName>
    </submittedName>
</protein>
<dbReference type="PANTHER" id="PTHR12625">
    <property type="entry name" value="LIPOCALIN-1 INTERACTING MEMBRANE RECEPTOR LIMR"/>
    <property type="match status" value="1"/>
</dbReference>
<comment type="similarity">
    <text evidence="1">Belongs to the LIMR family.</text>
</comment>
<feature type="region of interest" description="Disordered" evidence="2">
    <location>
        <begin position="557"/>
        <end position="617"/>
    </location>
</feature>
<feature type="transmembrane region" description="Helical" evidence="3">
    <location>
        <begin position="467"/>
        <end position="486"/>
    </location>
</feature>
<evidence type="ECO:0000256" key="3">
    <source>
        <dbReference type="SAM" id="Phobius"/>
    </source>
</evidence>
<feature type="transmembrane region" description="Helical" evidence="3">
    <location>
        <begin position="331"/>
        <end position="352"/>
    </location>
</feature>
<dbReference type="VEuPathDB" id="VectorBase:AFAF019808"/>